<evidence type="ECO:0000313" key="6">
    <source>
        <dbReference type="EMBL" id="NIG20960.1"/>
    </source>
</evidence>
<organism evidence="6 7">
    <name type="scientific">Candidatus Pantoea communis</name>
    <dbReference type="NCBI Taxonomy" id="2608354"/>
    <lineage>
        <taxon>Bacteria</taxon>
        <taxon>Pseudomonadati</taxon>
        <taxon>Pseudomonadota</taxon>
        <taxon>Gammaproteobacteria</taxon>
        <taxon>Enterobacterales</taxon>
        <taxon>Erwiniaceae</taxon>
        <taxon>Pantoea</taxon>
    </lineage>
</organism>
<dbReference type="Pfam" id="PF00126">
    <property type="entry name" value="HTH_1"/>
    <property type="match status" value="1"/>
</dbReference>
<dbReference type="Proteomes" id="UP001515780">
    <property type="component" value="Unassembled WGS sequence"/>
</dbReference>
<dbReference type="PROSITE" id="PS50931">
    <property type="entry name" value="HTH_LYSR"/>
    <property type="match status" value="1"/>
</dbReference>
<proteinExistence type="inferred from homology"/>
<sequence>MISDNFEPALLRTFVAVCHHRSLTRAAEQAGRAQSALSAQIRRLEEHTGQRLLRRTGRGVVPTKEGEVLLSFAVRILALGEMAVAQLSESTPAGTLRIGMSEDVASSLLPFALGRLRRLCPGLHIELSIESDHILARRWQESAFDMVLGLTAGFSEDPLTSWEIDLHWVCGIDYPWDSALTVDAIVCGEPCSWRRLMFDALIEAGKEFRIAVTSSNLGAIIPAVEGGLGVAMLPAELIRHDSMRLVNVAQAPVKVTYGLFVTRRPNSNVTTALNVIQDSLKTLY</sequence>
<evidence type="ECO:0000256" key="3">
    <source>
        <dbReference type="ARBA" id="ARBA00023125"/>
    </source>
</evidence>
<dbReference type="SUPFAM" id="SSF53850">
    <property type="entry name" value="Periplasmic binding protein-like II"/>
    <property type="match status" value="1"/>
</dbReference>
<reference evidence="6 7" key="1">
    <citation type="journal article" date="2019" name="bioRxiv">
        <title>Bacteria contribute to plant secondary compound degradation in a generalist herbivore system.</title>
        <authorList>
            <person name="Francoeur C.B."/>
            <person name="Khadempour L."/>
            <person name="Moreira-Soto R.D."/>
            <person name="Gotting K."/>
            <person name="Book A.J."/>
            <person name="Pinto-Tomas A.A."/>
            <person name="Keefover-Ring K."/>
            <person name="Currie C.R."/>
        </authorList>
    </citation>
    <scope>NUCLEOTIDE SEQUENCE [LARGE SCALE GENOMIC DNA]</scope>
    <source>
        <strain evidence="6">Al-1710</strain>
    </source>
</reference>
<dbReference type="Pfam" id="PF03466">
    <property type="entry name" value="LysR_substrate"/>
    <property type="match status" value="1"/>
</dbReference>
<keyword evidence="2" id="KW-0805">Transcription regulation</keyword>
<keyword evidence="7" id="KW-1185">Reference proteome</keyword>
<dbReference type="InterPro" id="IPR036390">
    <property type="entry name" value="WH_DNA-bd_sf"/>
</dbReference>
<dbReference type="SUPFAM" id="SSF46785">
    <property type="entry name" value="Winged helix' DNA-binding domain"/>
    <property type="match status" value="1"/>
</dbReference>
<dbReference type="EMBL" id="VWXC01000017">
    <property type="protein sequence ID" value="NIG20960.1"/>
    <property type="molecule type" value="Genomic_DNA"/>
</dbReference>
<dbReference type="InterPro" id="IPR036388">
    <property type="entry name" value="WH-like_DNA-bd_sf"/>
</dbReference>
<keyword evidence="4" id="KW-0804">Transcription</keyword>
<feature type="domain" description="HTH lysR-type" evidence="5">
    <location>
        <begin position="6"/>
        <end position="63"/>
    </location>
</feature>
<dbReference type="Gene3D" id="1.10.10.10">
    <property type="entry name" value="Winged helix-like DNA-binding domain superfamily/Winged helix DNA-binding domain"/>
    <property type="match status" value="1"/>
</dbReference>
<comment type="similarity">
    <text evidence="1">Belongs to the LysR transcriptional regulatory family.</text>
</comment>
<dbReference type="Gene3D" id="3.40.190.10">
    <property type="entry name" value="Periplasmic binding protein-like II"/>
    <property type="match status" value="2"/>
</dbReference>
<dbReference type="PRINTS" id="PR00039">
    <property type="entry name" value="HTHLYSR"/>
</dbReference>
<comment type="caution">
    <text evidence="6">The sequence shown here is derived from an EMBL/GenBank/DDBJ whole genome shotgun (WGS) entry which is preliminary data.</text>
</comment>
<protein>
    <submittedName>
        <fullName evidence="6">LysR family transcriptional regulator</fullName>
    </submittedName>
</protein>
<evidence type="ECO:0000256" key="1">
    <source>
        <dbReference type="ARBA" id="ARBA00009437"/>
    </source>
</evidence>
<dbReference type="PANTHER" id="PTHR30579">
    <property type="entry name" value="TRANSCRIPTIONAL REGULATOR"/>
    <property type="match status" value="1"/>
</dbReference>
<gene>
    <name evidence="6" type="ORF">F3J37_19980</name>
</gene>
<dbReference type="InterPro" id="IPR050176">
    <property type="entry name" value="LTTR"/>
</dbReference>
<name>A0ABX0RTM3_9GAMM</name>
<evidence type="ECO:0000259" key="5">
    <source>
        <dbReference type="PROSITE" id="PS50931"/>
    </source>
</evidence>
<dbReference type="InterPro" id="IPR000847">
    <property type="entry name" value="LysR_HTH_N"/>
</dbReference>
<evidence type="ECO:0000256" key="2">
    <source>
        <dbReference type="ARBA" id="ARBA00023015"/>
    </source>
</evidence>
<keyword evidence="3" id="KW-0238">DNA-binding</keyword>
<dbReference type="InterPro" id="IPR005119">
    <property type="entry name" value="LysR_subst-bd"/>
</dbReference>
<dbReference type="PANTHER" id="PTHR30579:SF7">
    <property type="entry name" value="HTH-TYPE TRANSCRIPTIONAL REGULATOR LRHA-RELATED"/>
    <property type="match status" value="1"/>
</dbReference>
<evidence type="ECO:0000313" key="7">
    <source>
        <dbReference type="Proteomes" id="UP001515780"/>
    </source>
</evidence>
<evidence type="ECO:0000256" key="4">
    <source>
        <dbReference type="ARBA" id="ARBA00023163"/>
    </source>
</evidence>
<dbReference type="RefSeq" id="WP_072226533.1">
    <property type="nucleotide sequence ID" value="NZ_VWXC01000017.1"/>
</dbReference>
<accession>A0ABX0RTM3</accession>